<organism evidence="1 2">
    <name type="scientific">Pisolithus microcarpus 441</name>
    <dbReference type="NCBI Taxonomy" id="765257"/>
    <lineage>
        <taxon>Eukaryota</taxon>
        <taxon>Fungi</taxon>
        <taxon>Dikarya</taxon>
        <taxon>Basidiomycota</taxon>
        <taxon>Agaricomycotina</taxon>
        <taxon>Agaricomycetes</taxon>
        <taxon>Agaricomycetidae</taxon>
        <taxon>Boletales</taxon>
        <taxon>Sclerodermatineae</taxon>
        <taxon>Pisolithaceae</taxon>
        <taxon>Pisolithus</taxon>
    </lineage>
</organism>
<keyword evidence="2" id="KW-1185">Reference proteome</keyword>
<feature type="non-terminal residue" evidence="1">
    <location>
        <position position="76"/>
    </location>
</feature>
<dbReference type="OrthoDB" id="2688393at2759"/>
<dbReference type="AlphaFoldDB" id="A0A0C9XUS2"/>
<name>A0A0C9XUS2_9AGAM</name>
<sequence length="76" mass="8249">MPSSSPSLDDFHDLPTYDNFDVIQPDHDAIDTFVPFGDSDFDGEERIWNPSIAESAALLAELGQGHQIQPFSGAGV</sequence>
<proteinExistence type="predicted"/>
<evidence type="ECO:0000313" key="2">
    <source>
        <dbReference type="Proteomes" id="UP000054018"/>
    </source>
</evidence>
<dbReference type="EMBL" id="KN833866">
    <property type="protein sequence ID" value="KIK16150.1"/>
    <property type="molecule type" value="Genomic_DNA"/>
</dbReference>
<dbReference type="Proteomes" id="UP000054018">
    <property type="component" value="Unassembled WGS sequence"/>
</dbReference>
<accession>A0A0C9XUS2</accession>
<protein>
    <submittedName>
        <fullName evidence="1">Uncharacterized protein</fullName>
    </submittedName>
</protein>
<reference evidence="2" key="2">
    <citation type="submission" date="2015-01" db="EMBL/GenBank/DDBJ databases">
        <title>Evolutionary Origins and Diversification of the Mycorrhizal Mutualists.</title>
        <authorList>
            <consortium name="DOE Joint Genome Institute"/>
            <consortium name="Mycorrhizal Genomics Consortium"/>
            <person name="Kohler A."/>
            <person name="Kuo A."/>
            <person name="Nagy L.G."/>
            <person name="Floudas D."/>
            <person name="Copeland A."/>
            <person name="Barry K.W."/>
            <person name="Cichocki N."/>
            <person name="Veneault-Fourrey C."/>
            <person name="LaButti K."/>
            <person name="Lindquist E.A."/>
            <person name="Lipzen A."/>
            <person name="Lundell T."/>
            <person name="Morin E."/>
            <person name="Murat C."/>
            <person name="Riley R."/>
            <person name="Ohm R."/>
            <person name="Sun H."/>
            <person name="Tunlid A."/>
            <person name="Henrissat B."/>
            <person name="Grigoriev I.V."/>
            <person name="Hibbett D.S."/>
            <person name="Martin F."/>
        </authorList>
    </citation>
    <scope>NUCLEOTIDE SEQUENCE [LARGE SCALE GENOMIC DNA]</scope>
    <source>
        <strain evidence="2">441</strain>
    </source>
</reference>
<reference evidence="1 2" key="1">
    <citation type="submission" date="2014-04" db="EMBL/GenBank/DDBJ databases">
        <authorList>
            <consortium name="DOE Joint Genome Institute"/>
            <person name="Kuo A."/>
            <person name="Kohler A."/>
            <person name="Costa M.D."/>
            <person name="Nagy L.G."/>
            <person name="Floudas D."/>
            <person name="Copeland A."/>
            <person name="Barry K.W."/>
            <person name="Cichocki N."/>
            <person name="Veneault-Fourrey C."/>
            <person name="LaButti K."/>
            <person name="Lindquist E.A."/>
            <person name="Lipzen A."/>
            <person name="Lundell T."/>
            <person name="Morin E."/>
            <person name="Murat C."/>
            <person name="Sun H."/>
            <person name="Tunlid A."/>
            <person name="Henrissat B."/>
            <person name="Grigoriev I.V."/>
            <person name="Hibbett D.S."/>
            <person name="Martin F."/>
            <person name="Nordberg H.P."/>
            <person name="Cantor M.N."/>
            <person name="Hua S.X."/>
        </authorList>
    </citation>
    <scope>NUCLEOTIDE SEQUENCE [LARGE SCALE GENOMIC DNA]</scope>
    <source>
        <strain evidence="1 2">441</strain>
    </source>
</reference>
<dbReference type="HOGENOM" id="CLU_2661309_0_0_1"/>
<evidence type="ECO:0000313" key="1">
    <source>
        <dbReference type="EMBL" id="KIK16150.1"/>
    </source>
</evidence>
<gene>
    <name evidence="1" type="ORF">PISMIDRAFT_16018</name>
</gene>